<comment type="caution">
    <text evidence="2">The sequence shown here is derived from an EMBL/GenBank/DDBJ whole genome shotgun (WGS) entry which is preliminary data.</text>
</comment>
<keyword evidence="1" id="KW-1133">Transmembrane helix</keyword>
<evidence type="ECO:0000313" key="2">
    <source>
        <dbReference type="EMBL" id="KAH9526040.1"/>
    </source>
</evidence>
<accession>A0A922I815</accession>
<feature type="transmembrane region" description="Helical" evidence="1">
    <location>
        <begin position="63"/>
        <end position="81"/>
    </location>
</feature>
<dbReference type="Proteomes" id="UP000790347">
    <property type="component" value="Unassembled WGS sequence"/>
</dbReference>
<proteinExistence type="predicted"/>
<name>A0A922I815_DERFA</name>
<dbReference type="AlphaFoldDB" id="A0A922I815"/>
<evidence type="ECO:0000256" key="1">
    <source>
        <dbReference type="SAM" id="Phobius"/>
    </source>
</evidence>
<reference evidence="2" key="1">
    <citation type="submission" date="2013-05" db="EMBL/GenBank/DDBJ databases">
        <authorList>
            <person name="Yim A.K.Y."/>
            <person name="Chan T.F."/>
            <person name="Ji K.M."/>
            <person name="Liu X.Y."/>
            <person name="Zhou J.W."/>
            <person name="Li R.Q."/>
            <person name="Yang K.Y."/>
            <person name="Li J."/>
            <person name="Li M."/>
            <person name="Law P.T.W."/>
            <person name="Wu Y.L."/>
            <person name="Cai Z.L."/>
            <person name="Qin H."/>
            <person name="Bao Y."/>
            <person name="Leung R.K.K."/>
            <person name="Ng P.K.S."/>
            <person name="Zou J."/>
            <person name="Zhong X.J."/>
            <person name="Ran P.X."/>
            <person name="Zhong N.S."/>
            <person name="Liu Z.G."/>
            <person name="Tsui S.K.W."/>
        </authorList>
    </citation>
    <scope>NUCLEOTIDE SEQUENCE</scope>
    <source>
        <strain evidence="2">Derf</strain>
        <tissue evidence="2">Whole organism</tissue>
    </source>
</reference>
<organism evidence="2 3">
    <name type="scientific">Dermatophagoides farinae</name>
    <name type="common">American house dust mite</name>
    <dbReference type="NCBI Taxonomy" id="6954"/>
    <lineage>
        <taxon>Eukaryota</taxon>
        <taxon>Metazoa</taxon>
        <taxon>Ecdysozoa</taxon>
        <taxon>Arthropoda</taxon>
        <taxon>Chelicerata</taxon>
        <taxon>Arachnida</taxon>
        <taxon>Acari</taxon>
        <taxon>Acariformes</taxon>
        <taxon>Sarcoptiformes</taxon>
        <taxon>Astigmata</taxon>
        <taxon>Psoroptidia</taxon>
        <taxon>Analgoidea</taxon>
        <taxon>Pyroglyphidae</taxon>
        <taxon>Dermatophagoidinae</taxon>
        <taxon>Dermatophagoides</taxon>
    </lineage>
</organism>
<sequence length="98" mass="10546">MMIKKTVFTQGNDDGGCGGGGGGVGGGNSGNNCLYYFMAHHRSHDETTTMMATTTKKKSEMNAFPIILFESTGIMAIILQIKICKKKDKLENIAKPDV</sequence>
<keyword evidence="3" id="KW-1185">Reference proteome</keyword>
<protein>
    <recommendedName>
        <fullName evidence="4">Transmembrane protein</fullName>
    </recommendedName>
</protein>
<gene>
    <name evidence="2" type="ORF">DERF_000159</name>
</gene>
<keyword evidence="1" id="KW-0472">Membrane</keyword>
<keyword evidence="1" id="KW-0812">Transmembrane</keyword>
<evidence type="ECO:0008006" key="4">
    <source>
        <dbReference type="Google" id="ProtNLM"/>
    </source>
</evidence>
<dbReference type="EMBL" id="ASGP02000001">
    <property type="protein sequence ID" value="KAH9526040.1"/>
    <property type="molecule type" value="Genomic_DNA"/>
</dbReference>
<evidence type="ECO:0000313" key="3">
    <source>
        <dbReference type="Proteomes" id="UP000790347"/>
    </source>
</evidence>
<reference evidence="2" key="2">
    <citation type="journal article" date="2022" name="Res Sq">
        <title>Comparative Genomics Reveals Insights into the Divergent Evolution of Astigmatic Mites and Household Pest Adaptations.</title>
        <authorList>
            <person name="Xiong Q."/>
            <person name="Wan A.T.-Y."/>
            <person name="Liu X.-Y."/>
            <person name="Fung C.S.-H."/>
            <person name="Xiao X."/>
            <person name="Malainual N."/>
            <person name="Hou J."/>
            <person name="Wang L."/>
            <person name="Wang M."/>
            <person name="Yang K."/>
            <person name="Cui Y."/>
            <person name="Leung E."/>
            <person name="Nong W."/>
            <person name="Shin S.-K."/>
            <person name="Au S."/>
            <person name="Jeong K.Y."/>
            <person name="Chew F.T."/>
            <person name="Hui J."/>
            <person name="Leung T.F."/>
            <person name="Tungtrongchitr A."/>
            <person name="Zhong N."/>
            <person name="Liu Z."/>
            <person name="Tsui S."/>
        </authorList>
    </citation>
    <scope>NUCLEOTIDE SEQUENCE</scope>
    <source>
        <strain evidence="2">Derf</strain>
        <tissue evidence="2">Whole organism</tissue>
    </source>
</reference>